<dbReference type="SUPFAM" id="SSF53850">
    <property type="entry name" value="Periplasmic binding protein-like II"/>
    <property type="match status" value="1"/>
</dbReference>
<dbReference type="PANTHER" id="PTHR30126:SF2">
    <property type="entry name" value="HTH-TYPE TRANSCRIPTIONAL REGULATOR YJIE"/>
    <property type="match status" value="1"/>
</dbReference>
<proteinExistence type="inferred from homology"/>
<dbReference type="Proteomes" id="UP000199054">
    <property type="component" value="Unassembled WGS sequence"/>
</dbReference>
<evidence type="ECO:0000313" key="6">
    <source>
        <dbReference type="EMBL" id="SEO18518.1"/>
    </source>
</evidence>
<evidence type="ECO:0000313" key="7">
    <source>
        <dbReference type="Proteomes" id="UP000199054"/>
    </source>
</evidence>
<sequence length="305" mass="34518">MRLEWIEDILAVADTGSMIRAAERRFLTQSAFSRRLRTIEEQLGVELFDRSRKPAELRRAVLEHCEEMRKIADSLRKLRSDLVRGNGGEHTRIVIASQHAITAAIAPILIQAITEPGHIDIRLRSANRENCYTLLLTRQADFMLSYSTDRQPLIFDPDFIETCVLGREQLIPVFSSQDAERLNAAWERRQVPVVLYPNDVFLGKVVRDEIWPRFTADLFRPYAETALTLAALQFALIGAALVWVPRSLAQPYILKGELEELSNTYGTAELTLSLSRINGSRSPHAEATWTMLISCGQTQLSAILD</sequence>
<protein>
    <submittedName>
        <fullName evidence="6">DNA-binding transcriptional regulator, LysR family</fullName>
    </submittedName>
</protein>
<evidence type="ECO:0000256" key="4">
    <source>
        <dbReference type="ARBA" id="ARBA00023163"/>
    </source>
</evidence>
<dbReference type="Pfam" id="PF00126">
    <property type="entry name" value="HTH_1"/>
    <property type="match status" value="1"/>
</dbReference>
<dbReference type="InterPro" id="IPR005119">
    <property type="entry name" value="LysR_subst-bd"/>
</dbReference>
<gene>
    <name evidence="6" type="ORF">SAMN04489859_104223</name>
</gene>
<keyword evidence="3 6" id="KW-0238">DNA-binding</keyword>
<dbReference type="OrthoDB" id="528082at2"/>
<keyword evidence="7" id="KW-1185">Reference proteome</keyword>
<dbReference type="AlphaFoldDB" id="A0A1H8MMP1"/>
<accession>A0A1H8MMP1</accession>
<dbReference type="PANTHER" id="PTHR30126">
    <property type="entry name" value="HTH-TYPE TRANSCRIPTIONAL REGULATOR"/>
    <property type="match status" value="1"/>
</dbReference>
<dbReference type="EMBL" id="FODE01000042">
    <property type="protein sequence ID" value="SEO18518.1"/>
    <property type="molecule type" value="Genomic_DNA"/>
</dbReference>
<dbReference type="InterPro" id="IPR000847">
    <property type="entry name" value="LysR_HTH_N"/>
</dbReference>
<evidence type="ECO:0000256" key="1">
    <source>
        <dbReference type="ARBA" id="ARBA00009437"/>
    </source>
</evidence>
<dbReference type="Gene3D" id="1.10.10.10">
    <property type="entry name" value="Winged helix-like DNA-binding domain superfamily/Winged helix DNA-binding domain"/>
    <property type="match status" value="1"/>
</dbReference>
<dbReference type="GO" id="GO:0003700">
    <property type="term" value="F:DNA-binding transcription factor activity"/>
    <property type="evidence" value="ECO:0007669"/>
    <property type="project" value="InterPro"/>
</dbReference>
<keyword evidence="2" id="KW-0805">Transcription regulation</keyword>
<organism evidence="6 7">
    <name type="scientific">Paracoccus alcaliphilus</name>
    <dbReference type="NCBI Taxonomy" id="34002"/>
    <lineage>
        <taxon>Bacteria</taxon>
        <taxon>Pseudomonadati</taxon>
        <taxon>Pseudomonadota</taxon>
        <taxon>Alphaproteobacteria</taxon>
        <taxon>Rhodobacterales</taxon>
        <taxon>Paracoccaceae</taxon>
        <taxon>Paracoccus</taxon>
    </lineage>
</organism>
<dbReference type="STRING" id="34002.SAMN04489859_104223"/>
<evidence type="ECO:0000256" key="2">
    <source>
        <dbReference type="ARBA" id="ARBA00023015"/>
    </source>
</evidence>
<evidence type="ECO:0000256" key="3">
    <source>
        <dbReference type="ARBA" id="ARBA00023125"/>
    </source>
</evidence>
<keyword evidence="4" id="KW-0804">Transcription</keyword>
<dbReference type="InterPro" id="IPR036390">
    <property type="entry name" value="WH_DNA-bd_sf"/>
</dbReference>
<feature type="domain" description="HTH lysR-type" evidence="5">
    <location>
        <begin position="1"/>
        <end position="58"/>
    </location>
</feature>
<dbReference type="GO" id="GO:0000976">
    <property type="term" value="F:transcription cis-regulatory region binding"/>
    <property type="evidence" value="ECO:0007669"/>
    <property type="project" value="TreeGrafter"/>
</dbReference>
<name>A0A1H8MMP1_9RHOB</name>
<reference evidence="6 7" key="1">
    <citation type="submission" date="2016-10" db="EMBL/GenBank/DDBJ databases">
        <authorList>
            <person name="de Groot N.N."/>
        </authorList>
    </citation>
    <scope>NUCLEOTIDE SEQUENCE [LARGE SCALE GENOMIC DNA]</scope>
    <source>
        <strain evidence="6 7">DSM 8512</strain>
    </source>
</reference>
<dbReference type="SUPFAM" id="SSF46785">
    <property type="entry name" value="Winged helix' DNA-binding domain"/>
    <property type="match status" value="1"/>
</dbReference>
<dbReference type="RefSeq" id="WP_090616751.1">
    <property type="nucleotide sequence ID" value="NZ_CP067128.1"/>
</dbReference>
<comment type="similarity">
    <text evidence="1">Belongs to the LysR transcriptional regulatory family.</text>
</comment>
<dbReference type="PROSITE" id="PS50931">
    <property type="entry name" value="HTH_LYSR"/>
    <property type="match status" value="1"/>
</dbReference>
<dbReference type="PRINTS" id="PR00039">
    <property type="entry name" value="HTHLYSR"/>
</dbReference>
<dbReference type="InterPro" id="IPR036388">
    <property type="entry name" value="WH-like_DNA-bd_sf"/>
</dbReference>
<dbReference type="Pfam" id="PF03466">
    <property type="entry name" value="LysR_substrate"/>
    <property type="match status" value="1"/>
</dbReference>
<evidence type="ECO:0000259" key="5">
    <source>
        <dbReference type="PROSITE" id="PS50931"/>
    </source>
</evidence>